<gene>
    <name evidence="1" type="ORF">KEG57_45310</name>
</gene>
<dbReference type="AlphaFoldDB" id="A0A9X4AWW5"/>
<name>A0A9X4AWW5_9BACT</name>
<protein>
    <submittedName>
        <fullName evidence="1">Uncharacterized protein</fullName>
    </submittedName>
</protein>
<keyword evidence="2" id="KW-1185">Reference proteome</keyword>
<sequence>MMWWVTKVVGWKFFVAGAAAALIGERVARPAAVGTVKGGLLLKEKAVGLKNAAAGVVDDAKQGLASIHQEAKSGLAADATAPATAEALEALRKEIAQLREQVAAKPTLG</sequence>
<comment type="caution">
    <text evidence="1">The sequence shown here is derived from an EMBL/GenBank/DDBJ whole genome shotgun (WGS) entry which is preliminary data.</text>
</comment>
<evidence type="ECO:0000313" key="1">
    <source>
        <dbReference type="EMBL" id="MDC3987769.1"/>
    </source>
</evidence>
<organism evidence="1 2">
    <name type="scientific">Polyangium jinanense</name>
    <dbReference type="NCBI Taxonomy" id="2829994"/>
    <lineage>
        <taxon>Bacteria</taxon>
        <taxon>Pseudomonadati</taxon>
        <taxon>Myxococcota</taxon>
        <taxon>Polyangia</taxon>
        <taxon>Polyangiales</taxon>
        <taxon>Polyangiaceae</taxon>
        <taxon>Polyangium</taxon>
    </lineage>
</organism>
<dbReference type="EMBL" id="JAGTJJ010000058">
    <property type="protein sequence ID" value="MDC3987769.1"/>
    <property type="molecule type" value="Genomic_DNA"/>
</dbReference>
<evidence type="ECO:0000313" key="2">
    <source>
        <dbReference type="Proteomes" id="UP001151081"/>
    </source>
</evidence>
<proteinExistence type="predicted"/>
<reference evidence="1 2" key="1">
    <citation type="submission" date="2021-04" db="EMBL/GenBank/DDBJ databases">
        <title>Genome analysis of Polyangium sp.</title>
        <authorList>
            <person name="Li Y."/>
            <person name="Wang J."/>
        </authorList>
    </citation>
    <scope>NUCLEOTIDE SEQUENCE [LARGE SCALE GENOMIC DNA]</scope>
    <source>
        <strain evidence="1 2">SDU14</strain>
    </source>
</reference>
<accession>A0A9X4AWW5</accession>
<dbReference type="Proteomes" id="UP001151081">
    <property type="component" value="Unassembled WGS sequence"/>
</dbReference>
<dbReference type="RefSeq" id="WP_272422983.1">
    <property type="nucleotide sequence ID" value="NZ_JAGTJJ010000058.1"/>
</dbReference>